<name>A0A7G2IQ27_CITFR</name>
<dbReference type="EMBL" id="CBWP010000053">
    <property type="protein sequence ID" value="CDL38948.1"/>
    <property type="molecule type" value="Genomic_DNA"/>
</dbReference>
<proteinExistence type="predicted"/>
<organism evidence="2 3">
    <name type="scientific">Citrobacter freundii</name>
    <dbReference type="NCBI Taxonomy" id="546"/>
    <lineage>
        <taxon>Bacteria</taxon>
        <taxon>Pseudomonadati</taxon>
        <taxon>Pseudomonadota</taxon>
        <taxon>Gammaproteobacteria</taxon>
        <taxon>Enterobacterales</taxon>
        <taxon>Enterobacteriaceae</taxon>
        <taxon>Citrobacter</taxon>
        <taxon>Citrobacter freundii complex</taxon>
    </lineage>
</organism>
<feature type="region of interest" description="Disordered" evidence="1">
    <location>
        <begin position="1"/>
        <end position="24"/>
    </location>
</feature>
<comment type="caution">
    <text evidence="2">The sequence shown here is derived from an EMBL/GenBank/DDBJ whole genome shotgun (WGS) entry which is preliminary data.</text>
</comment>
<accession>A0A7G2IQ27</accession>
<reference evidence="2 3" key="1">
    <citation type="submission" date="2013-10" db="EMBL/GenBank/DDBJ databases">
        <title>Antibiotic resistance diversity of beta-lactamase producers in the General Hospital Vienna.</title>
        <authorList>
            <person name="Barisic I."/>
            <person name="Mitteregger D."/>
            <person name="Hirschl A.M."/>
            <person name="Noehammer C."/>
            <person name="Wiesinger-Mayr H."/>
        </authorList>
    </citation>
    <scope>NUCLEOTIDE SEQUENCE [LARGE SCALE GENOMIC DNA]</scope>
    <source>
        <strain evidence="2 3">ISC11</strain>
    </source>
</reference>
<dbReference type="Proteomes" id="UP000019194">
    <property type="component" value="Unassembled WGS sequence"/>
</dbReference>
<evidence type="ECO:0000313" key="3">
    <source>
        <dbReference type="Proteomes" id="UP000019194"/>
    </source>
</evidence>
<dbReference type="AlphaFoldDB" id="A0A7G2IQ27"/>
<sequence length="40" mass="4538">MTQSIIEYQRPGRQQKKLKKRPDAGSAIRRLVPAYLALGV</sequence>
<evidence type="ECO:0000313" key="2">
    <source>
        <dbReference type="EMBL" id="CDL38948.1"/>
    </source>
</evidence>
<protein>
    <submittedName>
        <fullName evidence="2">Uncharacterized protein</fullName>
    </submittedName>
</protein>
<evidence type="ECO:0000256" key="1">
    <source>
        <dbReference type="SAM" id="MobiDB-lite"/>
    </source>
</evidence>